<keyword evidence="5" id="KW-1185">Reference proteome</keyword>
<dbReference type="InterPro" id="IPR050734">
    <property type="entry name" value="PIH1/Kintoun_subfamily"/>
</dbReference>
<organism evidence="4 5">
    <name type="scientific">Cyclotella atomus</name>
    <dbReference type="NCBI Taxonomy" id="382360"/>
    <lineage>
        <taxon>Eukaryota</taxon>
        <taxon>Sar</taxon>
        <taxon>Stramenopiles</taxon>
        <taxon>Ochrophyta</taxon>
        <taxon>Bacillariophyta</taxon>
        <taxon>Coscinodiscophyceae</taxon>
        <taxon>Thalassiosirophycidae</taxon>
        <taxon>Stephanodiscales</taxon>
        <taxon>Stephanodiscaceae</taxon>
        <taxon>Cyclotella</taxon>
    </lineage>
</organism>
<comment type="caution">
    <text evidence="4">The sequence shown here is derived from an EMBL/GenBank/DDBJ whole genome shotgun (WGS) entry which is preliminary data.</text>
</comment>
<evidence type="ECO:0000256" key="2">
    <source>
        <dbReference type="SAM" id="MobiDB-lite"/>
    </source>
</evidence>
<dbReference type="PANTHER" id="PTHR22997:SF0">
    <property type="entry name" value="PIH1 DOMAIN-CONTAINING PROTEIN 1"/>
    <property type="match status" value="1"/>
</dbReference>
<dbReference type="EMBL" id="JALLPJ020001229">
    <property type="protein sequence ID" value="KAL3773542.1"/>
    <property type="molecule type" value="Genomic_DNA"/>
</dbReference>
<dbReference type="InterPro" id="IPR012981">
    <property type="entry name" value="PIH1_N"/>
</dbReference>
<dbReference type="AlphaFoldDB" id="A0ABD3NFA3"/>
<evidence type="ECO:0000313" key="5">
    <source>
        <dbReference type="Proteomes" id="UP001530400"/>
    </source>
</evidence>
<accession>A0ABD3NFA3</accession>
<proteinExistence type="inferred from homology"/>
<feature type="domain" description="PIH1 N-terminal" evidence="3">
    <location>
        <begin position="89"/>
        <end position="206"/>
    </location>
</feature>
<sequence length="556" mass="60903">MYSSNITLNYQPAGAAKSTPNIVLPGVGPLLRKNSEGKGNPTAPGHEGVLISPEPSIVIKTKLLKVDNDGSSQSILNVFQASDVENSADFETKVFLNICHHELISMPSKRKTIDNETGKEVDGWHLPMSMGELRPCFDKSGNGSIVADCIMNPRVVKDMHVDSNHFHFVCDLVIQCATRKFSKPCFGGLELDKRYKVPKMKYAGYVDDKSGLPFDARMSQVKELKPVVAKQRVKGSGKSRPIIEEVDPAPVNQPIQPTQTASTPKPKTKPMSMPLLRIELFVENEGNNPVPLQDFLDRIAQHIPEGAMRNRISSPELKEIAQDNSSKLHPSQLLKVPLPYSFPPDVPPSTIIARCTNAAADGEVEASALLLILSSSNHSKTECVVPFPIDSHKTKCTFDAATKTLEIKMPLLSSLLNAESGPDPGTKQWGLANAFSRGDCNKEVDDAQDGFQSNNYLETSDAESVDEDARLPEDTFHSQDALSRHYLQQQQEEKTAKRDNHEQILASCDGQTEFIDIKDFQPGGVGSEIGLKRAEVGFEKSLHRTGGLAKIAFGLV</sequence>
<gene>
    <name evidence="4" type="ORF">ACHAWO_012418</name>
</gene>
<feature type="region of interest" description="Disordered" evidence="2">
    <location>
        <begin position="236"/>
        <end position="269"/>
    </location>
</feature>
<feature type="region of interest" description="Disordered" evidence="2">
    <location>
        <begin position="447"/>
        <end position="469"/>
    </location>
</feature>
<reference evidence="4 5" key="1">
    <citation type="submission" date="2024-10" db="EMBL/GenBank/DDBJ databases">
        <title>Updated reference genomes for cyclostephanoid diatoms.</title>
        <authorList>
            <person name="Roberts W.R."/>
            <person name="Alverson A.J."/>
        </authorList>
    </citation>
    <scope>NUCLEOTIDE SEQUENCE [LARGE SCALE GENOMIC DNA]</scope>
    <source>
        <strain evidence="4 5">AJA010-31</strain>
    </source>
</reference>
<evidence type="ECO:0000313" key="4">
    <source>
        <dbReference type="EMBL" id="KAL3773542.1"/>
    </source>
</evidence>
<comment type="similarity">
    <text evidence="1">Belongs to the PIH1 family.</text>
</comment>
<dbReference type="Proteomes" id="UP001530400">
    <property type="component" value="Unassembled WGS sequence"/>
</dbReference>
<name>A0ABD3NFA3_9STRA</name>
<protein>
    <recommendedName>
        <fullName evidence="3">PIH1 N-terminal domain-containing protein</fullName>
    </recommendedName>
</protein>
<feature type="compositionally biased region" description="Low complexity" evidence="2">
    <location>
        <begin position="256"/>
        <end position="269"/>
    </location>
</feature>
<evidence type="ECO:0000256" key="1">
    <source>
        <dbReference type="ARBA" id="ARBA00008511"/>
    </source>
</evidence>
<dbReference type="Pfam" id="PF08190">
    <property type="entry name" value="PIH1"/>
    <property type="match status" value="1"/>
</dbReference>
<dbReference type="PANTHER" id="PTHR22997">
    <property type="entry name" value="PIH1 DOMAIN-CONTAINING PROTEIN 1"/>
    <property type="match status" value="1"/>
</dbReference>
<evidence type="ECO:0000259" key="3">
    <source>
        <dbReference type="Pfam" id="PF08190"/>
    </source>
</evidence>